<dbReference type="GO" id="GO:0042586">
    <property type="term" value="F:peptide deformylase activity"/>
    <property type="evidence" value="ECO:0007669"/>
    <property type="project" value="UniProtKB-EC"/>
</dbReference>
<sequence>MRTLSSTIAVPALASAAETTEWEDPRWESLGLRGTSIPLRSIEAAAETNTLGQMGLYPDPLLRRVGAPVTSFGPAVGKVADLLLAGMKSNAITALQYGVDARMIALKGPASPRATPIVFVNPTILARSAEEKMVVWREICLVLPPNLELELLRDEVVEVAAQDVNGVPFRQTLQGEPARAFQHELDHLDGILIVDHAGLDELPAGIAKLEAPYHAARQRRAFARRVYQGETLYY</sequence>
<dbReference type="Pfam" id="PF01327">
    <property type="entry name" value="Pep_deformylase"/>
    <property type="match status" value="1"/>
</dbReference>
<reference evidence="4" key="1">
    <citation type="submission" date="2021-01" db="EMBL/GenBank/DDBJ databases">
        <authorList>
            <person name="Corre E."/>
            <person name="Pelletier E."/>
            <person name="Niang G."/>
            <person name="Scheremetjew M."/>
            <person name="Finn R."/>
            <person name="Kale V."/>
            <person name="Holt S."/>
            <person name="Cochrane G."/>
            <person name="Meng A."/>
            <person name="Brown T."/>
            <person name="Cohen L."/>
        </authorList>
    </citation>
    <scope>NUCLEOTIDE SEQUENCE</scope>
    <source>
        <strain evidence="4">CCMP281</strain>
    </source>
</reference>
<dbReference type="HAMAP" id="MF_00163">
    <property type="entry name" value="Pep_deformylase"/>
    <property type="match status" value="1"/>
</dbReference>
<proteinExistence type="inferred from homology"/>
<dbReference type="PANTHER" id="PTHR10458">
    <property type="entry name" value="PEPTIDE DEFORMYLASE"/>
    <property type="match status" value="1"/>
</dbReference>
<name>A0A7S3FEA9_9EUKA</name>
<keyword evidence="3" id="KW-0479">Metal-binding</keyword>
<dbReference type="PANTHER" id="PTHR10458:SF22">
    <property type="entry name" value="PEPTIDE DEFORMYLASE"/>
    <property type="match status" value="1"/>
</dbReference>
<dbReference type="SUPFAM" id="SSF56420">
    <property type="entry name" value="Peptide deformylase"/>
    <property type="match status" value="1"/>
</dbReference>
<protein>
    <recommendedName>
        <fullName evidence="2 3">Peptide deformylase</fullName>
        <ecNumber evidence="2 3">3.5.1.88</ecNumber>
    </recommendedName>
</protein>
<evidence type="ECO:0000256" key="2">
    <source>
        <dbReference type="ARBA" id="ARBA00012175"/>
    </source>
</evidence>
<evidence type="ECO:0000256" key="3">
    <source>
        <dbReference type="RuleBase" id="RU362111"/>
    </source>
</evidence>
<dbReference type="GO" id="GO:0046872">
    <property type="term" value="F:metal ion binding"/>
    <property type="evidence" value="ECO:0007669"/>
    <property type="project" value="UniProtKB-KW"/>
</dbReference>
<comment type="similarity">
    <text evidence="1 3">Belongs to the polypeptide deformylase family.</text>
</comment>
<dbReference type="AlphaFoldDB" id="A0A7S3FEA9"/>
<dbReference type="InterPro" id="IPR036821">
    <property type="entry name" value="Peptide_deformylase_sf"/>
</dbReference>
<dbReference type="PRINTS" id="PR01576">
    <property type="entry name" value="PDEFORMYLASE"/>
</dbReference>
<gene>
    <name evidence="4" type="ORF">HERI1096_LOCUS33615</name>
</gene>
<dbReference type="GO" id="GO:0006412">
    <property type="term" value="P:translation"/>
    <property type="evidence" value="ECO:0007669"/>
    <property type="project" value="UniProtKB-KW"/>
</dbReference>
<dbReference type="Gene3D" id="3.90.45.10">
    <property type="entry name" value="Peptide deformylase"/>
    <property type="match status" value="1"/>
</dbReference>
<comment type="catalytic activity">
    <reaction evidence="3">
        <text>N-terminal N-formyl-L-methionyl-[peptide] + H2O = N-terminal L-methionyl-[peptide] + formate</text>
        <dbReference type="Rhea" id="RHEA:24420"/>
        <dbReference type="Rhea" id="RHEA-COMP:10639"/>
        <dbReference type="Rhea" id="RHEA-COMP:10640"/>
        <dbReference type="ChEBI" id="CHEBI:15377"/>
        <dbReference type="ChEBI" id="CHEBI:15740"/>
        <dbReference type="ChEBI" id="CHEBI:49298"/>
        <dbReference type="ChEBI" id="CHEBI:64731"/>
        <dbReference type="EC" id="3.5.1.88"/>
    </reaction>
</comment>
<dbReference type="InterPro" id="IPR023635">
    <property type="entry name" value="Peptide_deformylase"/>
</dbReference>
<dbReference type="EMBL" id="HBHX01060794">
    <property type="protein sequence ID" value="CAE0141065.1"/>
    <property type="molecule type" value="Transcribed_RNA"/>
</dbReference>
<keyword evidence="3" id="KW-0648">Protein biosynthesis</keyword>
<evidence type="ECO:0000313" key="4">
    <source>
        <dbReference type="EMBL" id="CAE0141065.1"/>
    </source>
</evidence>
<keyword evidence="3" id="KW-0378">Hydrolase</keyword>
<organism evidence="4">
    <name type="scientific">Haptolina ericina</name>
    <dbReference type="NCBI Taxonomy" id="156174"/>
    <lineage>
        <taxon>Eukaryota</taxon>
        <taxon>Haptista</taxon>
        <taxon>Haptophyta</taxon>
        <taxon>Prymnesiophyceae</taxon>
        <taxon>Prymnesiales</taxon>
        <taxon>Prymnesiaceae</taxon>
        <taxon>Haptolina</taxon>
    </lineage>
</organism>
<comment type="function">
    <text evidence="3">Removes the formyl group from the N-terminal Met of newly synthesized proteins.</text>
</comment>
<evidence type="ECO:0000256" key="1">
    <source>
        <dbReference type="ARBA" id="ARBA00010759"/>
    </source>
</evidence>
<dbReference type="EC" id="3.5.1.88" evidence="2 3"/>
<accession>A0A7S3FEA9</accession>